<gene>
    <name evidence="1" type="ORF">A1O1_05905</name>
</gene>
<name>W9Y8H8_9EURO</name>
<dbReference type="HOGENOM" id="CLU_032492_0_0_1"/>
<dbReference type="Proteomes" id="UP000019484">
    <property type="component" value="Unassembled WGS sequence"/>
</dbReference>
<dbReference type="eggNOG" id="ENOG502T517">
    <property type="taxonomic scope" value="Eukaryota"/>
</dbReference>
<evidence type="ECO:0000313" key="1">
    <source>
        <dbReference type="EMBL" id="EXJ85541.1"/>
    </source>
</evidence>
<dbReference type="GeneID" id="19160778"/>
<dbReference type="SUPFAM" id="SSF52047">
    <property type="entry name" value="RNI-like"/>
    <property type="match status" value="1"/>
</dbReference>
<accession>W9Y8H8</accession>
<protein>
    <submittedName>
        <fullName evidence="1">Uncharacterized protein</fullName>
    </submittedName>
</protein>
<dbReference type="EMBL" id="AMWN01000005">
    <property type="protein sequence ID" value="EXJ85541.1"/>
    <property type="molecule type" value="Genomic_DNA"/>
</dbReference>
<evidence type="ECO:0000313" key="2">
    <source>
        <dbReference type="Proteomes" id="UP000019484"/>
    </source>
</evidence>
<proteinExistence type="predicted"/>
<comment type="caution">
    <text evidence="1">The sequence shown here is derived from an EMBL/GenBank/DDBJ whole genome shotgun (WGS) entry which is preliminary data.</text>
</comment>
<dbReference type="OrthoDB" id="4150142at2759"/>
<organism evidence="1 2">
    <name type="scientific">Capronia coronata CBS 617.96</name>
    <dbReference type="NCBI Taxonomy" id="1182541"/>
    <lineage>
        <taxon>Eukaryota</taxon>
        <taxon>Fungi</taxon>
        <taxon>Dikarya</taxon>
        <taxon>Ascomycota</taxon>
        <taxon>Pezizomycotina</taxon>
        <taxon>Eurotiomycetes</taxon>
        <taxon>Chaetothyriomycetidae</taxon>
        <taxon>Chaetothyriales</taxon>
        <taxon>Herpotrichiellaceae</taxon>
        <taxon>Capronia</taxon>
    </lineage>
</organism>
<sequence>MAAIFTFGGGGPGIVTGHQLPFFQSQLANVDTPRLTYPKAHLLSLPREVREKIFGYLGPSASEVAEEPLTSRGAGGIERSLPLVCRQLFHDTANDGTRYVVKVPCNRLEHFVEQSLSESAAYRNMKALTLELPHNSPNQFYRELATFFILAKTTLEEVKIFGVGTDRFGNLTSSLHPCGKVNTSRRAQLGSLPWNGQDYERRIIFINNIQWLEKLKVLVLDNLNMPVTQAQLFKKKPQLERLRVGTDPRMMLHSRYTTAWQGLGMCNLIYPTGQMPPLRELDISMNGALTTWKVIPPVLPTLEILNWTFPDFATQGGVNYLRIGISLLTGLGAARKLRVLRLCIHGAMYEQVNDMASFMYTLRDSIQRVPTLKAIELHVHSKSPWFAPEFIQALPNSVERLFLADHFVHGDIKRLTDLVGDASNTSTEHHYDDWKPVVGDNLGRTDYIQFAPKNLGFVSYEYNHKMGEQFETDVTNFMRLNGRMLDKERNKHLAPLEGRHIPYAKGGKAADPLVTPWFPDFEEMIPRSQAEVEHIGKQLIHPIFYADRHYFGNEAAAEEVFWAEPVAKVAQRLCSSLPVIVDVEKPFSADSHWLSC</sequence>
<keyword evidence="2" id="KW-1185">Reference proteome</keyword>
<dbReference type="AlphaFoldDB" id="W9Y8H8"/>
<reference evidence="1 2" key="1">
    <citation type="submission" date="2013-03" db="EMBL/GenBank/DDBJ databases">
        <title>The Genome Sequence of Capronia coronata CBS 617.96.</title>
        <authorList>
            <consortium name="The Broad Institute Genomics Platform"/>
            <person name="Cuomo C."/>
            <person name="de Hoog S."/>
            <person name="Gorbushina A."/>
            <person name="Walker B."/>
            <person name="Young S.K."/>
            <person name="Zeng Q."/>
            <person name="Gargeya S."/>
            <person name="Fitzgerald M."/>
            <person name="Haas B."/>
            <person name="Abouelleil A."/>
            <person name="Allen A.W."/>
            <person name="Alvarado L."/>
            <person name="Arachchi H.M."/>
            <person name="Berlin A.M."/>
            <person name="Chapman S.B."/>
            <person name="Gainer-Dewar J."/>
            <person name="Goldberg J."/>
            <person name="Griggs A."/>
            <person name="Gujja S."/>
            <person name="Hansen M."/>
            <person name="Howarth C."/>
            <person name="Imamovic A."/>
            <person name="Ireland A."/>
            <person name="Larimer J."/>
            <person name="McCowan C."/>
            <person name="Murphy C."/>
            <person name="Pearson M."/>
            <person name="Poon T.W."/>
            <person name="Priest M."/>
            <person name="Roberts A."/>
            <person name="Saif S."/>
            <person name="Shea T."/>
            <person name="Sisk P."/>
            <person name="Sykes S."/>
            <person name="Wortman J."/>
            <person name="Nusbaum C."/>
            <person name="Birren B."/>
        </authorList>
    </citation>
    <scope>NUCLEOTIDE SEQUENCE [LARGE SCALE GENOMIC DNA]</scope>
    <source>
        <strain evidence="1 2">CBS 617.96</strain>
    </source>
</reference>
<dbReference type="RefSeq" id="XP_007724979.1">
    <property type="nucleotide sequence ID" value="XM_007726789.1"/>
</dbReference>